<evidence type="ECO:0000313" key="2">
    <source>
        <dbReference type="EMBL" id="CAK7262462.1"/>
    </source>
</evidence>
<accession>A0ABP0D320</accession>
<feature type="region of interest" description="Disordered" evidence="1">
    <location>
        <begin position="49"/>
        <end position="82"/>
    </location>
</feature>
<reference evidence="2 3" key="1">
    <citation type="submission" date="2024-01" db="EMBL/GenBank/DDBJ databases">
        <authorList>
            <person name="Allen C."/>
            <person name="Tagirdzhanova G."/>
        </authorList>
    </citation>
    <scope>NUCLEOTIDE SEQUENCE [LARGE SCALE GENOMIC DNA]</scope>
    <source>
        <strain evidence="2 3">CBS 573.63</strain>
    </source>
</reference>
<feature type="compositionally biased region" description="Gly residues" evidence="1">
    <location>
        <begin position="303"/>
        <end position="315"/>
    </location>
</feature>
<name>A0ABP0D320_9PEZI</name>
<feature type="region of interest" description="Disordered" evidence="1">
    <location>
        <begin position="98"/>
        <end position="199"/>
    </location>
</feature>
<dbReference type="EMBL" id="CAWUOM010000001">
    <property type="protein sequence ID" value="CAK7262462.1"/>
    <property type="molecule type" value="Genomic_DNA"/>
</dbReference>
<feature type="region of interest" description="Disordered" evidence="1">
    <location>
        <begin position="290"/>
        <end position="330"/>
    </location>
</feature>
<evidence type="ECO:0000313" key="3">
    <source>
        <dbReference type="Proteomes" id="UP001642501"/>
    </source>
</evidence>
<sequence>MTMADGDGDFVIDVDELDSETIAAAMGFSSFGTQARPNKKRRFNPQADAVIGTPRDGRPPAALPSAGTGANATRLPPRLPRAMAPELVSASVEVPAEEPVEVPASTASSLPLHPPHKARSKMKLPPPATANADEINVDDDDNDDGDDANDKSESTPAQVDKNDDETGPQYLDTSRPVGEIRDHLGQGEDGNSGDLEEDDEALQARIDAVVAAGNTAYGLPPRPPQHQLDGASHSTGRQRSGVLALDRHGFRPDLMPGAQRHALAAFGGADSDKTAVGQFLESELGDLAPQLSSLDGHSQGSWPGCGQGKGVGQRRGLGPSLGHSHSHQQDWWTGYYDPTSNENPWARVEAKLGLPECVGSWLERGHGRGQDRYQQ</sequence>
<feature type="compositionally biased region" description="Polar residues" evidence="1">
    <location>
        <begin position="290"/>
        <end position="301"/>
    </location>
</feature>
<dbReference type="Proteomes" id="UP001642501">
    <property type="component" value="Unassembled WGS sequence"/>
</dbReference>
<protein>
    <submittedName>
        <fullName evidence="2">Uncharacterized protein</fullName>
    </submittedName>
</protein>
<feature type="region of interest" description="Disordered" evidence="1">
    <location>
        <begin position="213"/>
        <end position="239"/>
    </location>
</feature>
<keyword evidence="3" id="KW-1185">Reference proteome</keyword>
<feature type="compositionally biased region" description="Low complexity" evidence="1">
    <location>
        <begin position="70"/>
        <end position="82"/>
    </location>
</feature>
<feature type="compositionally biased region" description="Acidic residues" evidence="1">
    <location>
        <begin position="135"/>
        <end position="147"/>
    </location>
</feature>
<organism evidence="2 3">
    <name type="scientific">Sporothrix epigloea</name>
    <dbReference type="NCBI Taxonomy" id="1892477"/>
    <lineage>
        <taxon>Eukaryota</taxon>
        <taxon>Fungi</taxon>
        <taxon>Dikarya</taxon>
        <taxon>Ascomycota</taxon>
        <taxon>Pezizomycotina</taxon>
        <taxon>Sordariomycetes</taxon>
        <taxon>Sordariomycetidae</taxon>
        <taxon>Ophiostomatales</taxon>
        <taxon>Ophiostomataceae</taxon>
        <taxon>Sporothrix</taxon>
    </lineage>
</organism>
<evidence type="ECO:0000256" key="1">
    <source>
        <dbReference type="SAM" id="MobiDB-lite"/>
    </source>
</evidence>
<proteinExistence type="predicted"/>
<comment type="caution">
    <text evidence="2">The sequence shown here is derived from an EMBL/GenBank/DDBJ whole genome shotgun (WGS) entry which is preliminary data.</text>
</comment>
<gene>
    <name evidence="2" type="ORF">SEPCBS57363_000050</name>
</gene>